<reference evidence="2 3" key="1">
    <citation type="journal article" date="2023" name="Genome Announc.">
        <title>Pan-Genome Analyses of the Genus Cohnella and Proposal of the Novel Species Cohnella silvisoli sp. nov., Isolated from Forest Soil.</title>
        <authorList>
            <person name="Wang C."/>
            <person name="Mao L."/>
            <person name="Bao G."/>
            <person name="Zhu H."/>
        </authorList>
    </citation>
    <scope>NUCLEOTIDE SEQUENCE [LARGE SCALE GENOMIC DNA]</scope>
    <source>
        <strain evidence="2 3">NL03-T5-1</strain>
    </source>
</reference>
<evidence type="ECO:0000313" key="2">
    <source>
        <dbReference type="EMBL" id="MEQ4485690.1"/>
    </source>
</evidence>
<dbReference type="InterPro" id="IPR012156">
    <property type="entry name" value="Cold_shock_CspA"/>
</dbReference>
<name>A0ABV1L036_9BACL</name>
<proteinExistence type="predicted"/>
<organism evidence="2 3">
    <name type="scientific">Cohnella silvisoli</name>
    <dbReference type="NCBI Taxonomy" id="2873699"/>
    <lineage>
        <taxon>Bacteria</taxon>
        <taxon>Bacillati</taxon>
        <taxon>Bacillota</taxon>
        <taxon>Bacilli</taxon>
        <taxon>Bacillales</taxon>
        <taxon>Paenibacillaceae</taxon>
        <taxon>Cohnella</taxon>
    </lineage>
</organism>
<keyword evidence="1" id="KW-1133">Transmembrane helix</keyword>
<comment type="caution">
    <text evidence="2">The sequence shown here is derived from an EMBL/GenBank/DDBJ whole genome shotgun (WGS) entry which is preliminary data.</text>
</comment>
<feature type="transmembrane region" description="Helical" evidence="1">
    <location>
        <begin position="39"/>
        <end position="59"/>
    </location>
</feature>
<keyword evidence="3" id="KW-1185">Reference proteome</keyword>
<evidence type="ECO:0000313" key="3">
    <source>
        <dbReference type="Proteomes" id="UP001493487"/>
    </source>
</evidence>
<keyword evidence="1" id="KW-0472">Membrane</keyword>
<evidence type="ECO:0000256" key="1">
    <source>
        <dbReference type="SAM" id="Phobius"/>
    </source>
</evidence>
<protein>
    <submittedName>
        <fullName evidence="2">DUF1294 domain-containing protein</fullName>
    </submittedName>
</protein>
<feature type="transmembrane region" description="Helical" evidence="1">
    <location>
        <begin position="6"/>
        <end position="23"/>
    </location>
</feature>
<dbReference type="Pfam" id="PF06961">
    <property type="entry name" value="DUF1294"/>
    <property type="match status" value="1"/>
</dbReference>
<dbReference type="Proteomes" id="UP001493487">
    <property type="component" value="Unassembled WGS sequence"/>
</dbReference>
<sequence length="89" mass="10087">MNAQYWIAIGIVVNLITLSLMAYDKSQARKHGRRVPERTLFLWAAIGGAAGAIVAMRIWRHKTKHPSFVFGMPALLLLHVVLLYLFLQD</sequence>
<feature type="transmembrane region" description="Helical" evidence="1">
    <location>
        <begin position="65"/>
        <end position="87"/>
    </location>
</feature>
<dbReference type="InterPro" id="IPR010718">
    <property type="entry name" value="DUF1294"/>
</dbReference>
<gene>
    <name evidence="2" type="ORF">QJS35_25205</name>
</gene>
<dbReference type="PIRSF" id="PIRSF002599">
    <property type="entry name" value="Cold_shock_A"/>
    <property type="match status" value="1"/>
</dbReference>
<dbReference type="EMBL" id="JASKHM010000016">
    <property type="protein sequence ID" value="MEQ4485690.1"/>
    <property type="molecule type" value="Genomic_DNA"/>
</dbReference>
<accession>A0ABV1L036</accession>
<dbReference type="RefSeq" id="WP_232187922.1">
    <property type="nucleotide sequence ID" value="NZ_JAIOAP010000015.1"/>
</dbReference>
<keyword evidence="1" id="KW-0812">Transmembrane</keyword>